<dbReference type="InterPro" id="IPR050331">
    <property type="entry name" value="Zinc_finger"/>
</dbReference>
<feature type="domain" description="C2H2-type" evidence="13">
    <location>
        <begin position="835"/>
        <end position="863"/>
    </location>
</feature>
<dbReference type="PROSITE" id="PS50157">
    <property type="entry name" value="ZINC_FINGER_C2H2_2"/>
    <property type="match status" value="14"/>
</dbReference>
<evidence type="ECO:0000256" key="3">
    <source>
        <dbReference type="ARBA" id="ARBA00022723"/>
    </source>
</evidence>
<dbReference type="Gene3D" id="3.30.160.60">
    <property type="entry name" value="Classic Zinc Finger"/>
    <property type="match status" value="13"/>
</dbReference>
<dbReference type="GO" id="GO:0010468">
    <property type="term" value="P:regulation of gene expression"/>
    <property type="evidence" value="ECO:0007669"/>
    <property type="project" value="TreeGrafter"/>
</dbReference>
<feature type="region of interest" description="Disordered" evidence="12">
    <location>
        <begin position="49"/>
        <end position="78"/>
    </location>
</feature>
<feature type="compositionally biased region" description="Basic and acidic residues" evidence="12">
    <location>
        <begin position="498"/>
        <end position="510"/>
    </location>
</feature>
<keyword evidence="4" id="KW-0677">Repeat</keyword>
<keyword evidence="7" id="KW-0805">Transcription regulation</keyword>
<dbReference type="FunFam" id="3.30.160.60:FF:000446">
    <property type="entry name" value="Zinc finger protein"/>
    <property type="match status" value="2"/>
</dbReference>
<evidence type="ECO:0000256" key="11">
    <source>
        <dbReference type="PROSITE-ProRule" id="PRU00042"/>
    </source>
</evidence>
<feature type="domain" description="C2H2-type" evidence="13">
    <location>
        <begin position="450"/>
        <end position="477"/>
    </location>
</feature>
<evidence type="ECO:0000313" key="14">
    <source>
        <dbReference type="EMBL" id="GBP55264.1"/>
    </source>
</evidence>
<feature type="region of interest" description="Disordered" evidence="12">
    <location>
        <begin position="373"/>
        <end position="412"/>
    </location>
</feature>
<evidence type="ECO:0000256" key="9">
    <source>
        <dbReference type="ARBA" id="ARBA00023163"/>
    </source>
</evidence>
<feature type="compositionally biased region" description="Polar residues" evidence="12">
    <location>
        <begin position="511"/>
        <end position="520"/>
    </location>
</feature>
<dbReference type="GO" id="GO:0003677">
    <property type="term" value="F:DNA binding"/>
    <property type="evidence" value="ECO:0007669"/>
    <property type="project" value="UniProtKB-KW"/>
</dbReference>
<feature type="region of interest" description="Disordered" evidence="12">
    <location>
        <begin position="1"/>
        <end position="36"/>
    </location>
</feature>
<dbReference type="OrthoDB" id="3437960at2759"/>
<evidence type="ECO:0000256" key="6">
    <source>
        <dbReference type="ARBA" id="ARBA00022833"/>
    </source>
</evidence>
<dbReference type="SMART" id="SM00355">
    <property type="entry name" value="ZnF_C2H2"/>
    <property type="match status" value="15"/>
</dbReference>
<keyword evidence="6" id="KW-0862">Zinc</keyword>
<evidence type="ECO:0000256" key="5">
    <source>
        <dbReference type="ARBA" id="ARBA00022771"/>
    </source>
</evidence>
<evidence type="ECO:0000256" key="7">
    <source>
        <dbReference type="ARBA" id="ARBA00023015"/>
    </source>
</evidence>
<keyword evidence="5 11" id="KW-0863">Zinc-finger</keyword>
<dbReference type="AlphaFoldDB" id="A0A4C1WYV6"/>
<feature type="domain" description="C2H2-type" evidence="13">
    <location>
        <begin position="666"/>
        <end position="693"/>
    </location>
</feature>
<organism evidence="14 15">
    <name type="scientific">Eumeta variegata</name>
    <name type="common">Bagworm moth</name>
    <name type="synonym">Eumeta japonica</name>
    <dbReference type="NCBI Taxonomy" id="151549"/>
    <lineage>
        <taxon>Eukaryota</taxon>
        <taxon>Metazoa</taxon>
        <taxon>Ecdysozoa</taxon>
        <taxon>Arthropoda</taxon>
        <taxon>Hexapoda</taxon>
        <taxon>Insecta</taxon>
        <taxon>Pterygota</taxon>
        <taxon>Neoptera</taxon>
        <taxon>Endopterygota</taxon>
        <taxon>Lepidoptera</taxon>
        <taxon>Glossata</taxon>
        <taxon>Ditrysia</taxon>
        <taxon>Tineoidea</taxon>
        <taxon>Psychidae</taxon>
        <taxon>Oiketicinae</taxon>
        <taxon>Eumeta</taxon>
    </lineage>
</organism>
<evidence type="ECO:0000256" key="12">
    <source>
        <dbReference type="SAM" id="MobiDB-lite"/>
    </source>
</evidence>
<feature type="region of interest" description="Disordered" evidence="12">
    <location>
        <begin position="496"/>
        <end position="528"/>
    </location>
</feature>
<dbReference type="PROSITE" id="PS00028">
    <property type="entry name" value="ZINC_FINGER_C2H2_1"/>
    <property type="match status" value="15"/>
</dbReference>
<proteinExistence type="inferred from homology"/>
<feature type="domain" description="C2H2-type" evidence="13">
    <location>
        <begin position="422"/>
        <end position="449"/>
    </location>
</feature>
<feature type="domain" description="C2H2-type" evidence="13">
    <location>
        <begin position="807"/>
        <end position="834"/>
    </location>
</feature>
<dbReference type="FunFam" id="3.30.160.60:FF:000688">
    <property type="entry name" value="zinc finger protein 197 isoform X1"/>
    <property type="match status" value="1"/>
</dbReference>
<feature type="domain" description="C2H2-type" evidence="13">
    <location>
        <begin position="607"/>
        <end position="634"/>
    </location>
</feature>
<dbReference type="FunFam" id="3.30.160.60:FF:000508">
    <property type="entry name" value="Myeloid zinc finger 1"/>
    <property type="match status" value="1"/>
</dbReference>
<dbReference type="GO" id="GO:0042802">
    <property type="term" value="F:identical protein binding"/>
    <property type="evidence" value="ECO:0007669"/>
    <property type="project" value="UniProtKB-ARBA"/>
</dbReference>
<evidence type="ECO:0000256" key="4">
    <source>
        <dbReference type="ARBA" id="ARBA00022737"/>
    </source>
</evidence>
<dbReference type="Proteomes" id="UP000299102">
    <property type="component" value="Unassembled WGS sequence"/>
</dbReference>
<evidence type="ECO:0000313" key="15">
    <source>
        <dbReference type="Proteomes" id="UP000299102"/>
    </source>
</evidence>
<keyword evidence="3" id="KW-0479">Metal-binding</keyword>
<evidence type="ECO:0000259" key="13">
    <source>
        <dbReference type="PROSITE" id="PS50157"/>
    </source>
</evidence>
<feature type="compositionally biased region" description="Basic residues" evidence="12">
    <location>
        <begin position="388"/>
        <end position="397"/>
    </location>
</feature>
<feature type="domain" description="C2H2-type" evidence="13">
    <location>
        <begin position="579"/>
        <end position="606"/>
    </location>
</feature>
<feature type="domain" description="C2H2-type" evidence="13">
    <location>
        <begin position="248"/>
        <end position="276"/>
    </location>
</feature>
<feature type="region of interest" description="Disordered" evidence="12">
    <location>
        <begin position="161"/>
        <end position="183"/>
    </location>
</feature>
<evidence type="ECO:0000256" key="8">
    <source>
        <dbReference type="ARBA" id="ARBA00023125"/>
    </source>
</evidence>
<gene>
    <name evidence="14" type="primary">ZNF808</name>
    <name evidence="14" type="ORF">EVAR_24460_1</name>
</gene>
<dbReference type="InterPro" id="IPR013087">
    <property type="entry name" value="Znf_C2H2_type"/>
</dbReference>
<comment type="subcellular location">
    <subcellularLocation>
        <location evidence="1">Nucleus</location>
    </subcellularLocation>
</comment>
<dbReference type="InterPro" id="IPR036236">
    <property type="entry name" value="Znf_C2H2_sf"/>
</dbReference>
<feature type="domain" description="C2H2-type" evidence="13">
    <location>
        <begin position="737"/>
        <end position="764"/>
    </location>
</feature>
<feature type="domain" description="C2H2-type" evidence="13">
    <location>
        <begin position="779"/>
        <end position="806"/>
    </location>
</feature>
<reference evidence="14 15" key="1">
    <citation type="journal article" date="2019" name="Commun. Biol.">
        <title>The bagworm genome reveals a unique fibroin gene that provides high tensile strength.</title>
        <authorList>
            <person name="Kono N."/>
            <person name="Nakamura H."/>
            <person name="Ohtoshi R."/>
            <person name="Tomita M."/>
            <person name="Numata K."/>
            <person name="Arakawa K."/>
        </authorList>
    </citation>
    <scope>NUCLEOTIDE SEQUENCE [LARGE SCALE GENOMIC DNA]</scope>
</reference>
<feature type="compositionally biased region" description="Polar residues" evidence="12">
    <location>
        <begin position="375"/>
        <end position="384"/>
    </location>
</feature>
<dbReference type="PANTHER" id="PTHR16515">
    <property type="entry name" value="PR DOMAIN ZINC FINGER PROTEIN"/>
    <property type="match status" value="1"/>
</dbReference>
<keyword evidence="8" id="KW-0238">DNA-binding</keyword>
<feature type="domain" description="C2H2-type" evidence="13">
    <location>
        <begin position="193"/>
        <end position="220"/>
    </location>
</feature>
<keyword evidence="15" id="KW-1185">Reference proteome</keyword>
<feature type="domain" description="C2H2-type" evidence="13">
    <location>
        <begin position="221"/>
        <end position="248"/>
    </location>
</feature>
<feature type="compositionally biased region" description="Basic and acidic residues" evidence="12">
    <location>
        <begin position="23"/>
        <end position="32"/>
    </location>
</feature>
<keyword evidence="9" id="KW-0804">Transcription</keyword>
<feature type="domain" description="C2H2-type" evidence="13">
    <location>
        <begin position="550"/>
        <end position="577"/>
    </location>
</feature>
<dbReference type="PANTHER" id="PTHR16515:SF49">
    <property type="entry name" value="GASTRULA ZINC FINGER PROTEIN XLCGF49.1-LIKE-RELATED"/>
    <property type="match status" value="1"/>
</dbReference>
<evidence type="ECO:0000256" key="1">
    <source>
        <dbReference type="ARBA" id="ARBA00004123"/>
    </source>
</evidence>
<accession>A0A4C1WYV6</accession>
<keyword evidence="10" id="KW-0539">Nucleus</keyword>
<dbReference type="Pfam" id="PF00096">
    <property type="entry name" value="zf-C2H2"/>
    <property type="match status" value="7"/>
</dbReference>
<dbReference type="EMBL" id="BGZK01000664">
    <property type="protein sequence ID" value="GBP55264.1"/>
    <property type="molecule type" value="Genomic_DNA"/>
</dbReference>
<dbReference type="SUPFAM" id="SSF57667">
    <property type="entry name" value="beta-beta-alpha zinc fingers"/>
    <property type="match status" value="7"/>
</dbReference>
<comment type="similarity">
    <text evidence="2">Belongs to the krueppel C2H2-type zinc-finger protein family.</text>
</comment>
<dbReference type="FunFam" id="3.30.160.60:FF:000100">
    <property type="entry name" value="Zinc finger 45-like"/>
    <property type="match status" value="1"/>
</dbReference>
<name>A0A4C1WYV6_EUMVA</name>
<comment type="caution">
    <text evidence="14">The sequence shown here is derived from an EMBL/GenBank/DDBJ whole genome shotgun (WGS) entry which is preliminary data.</text>
</comment>
<evidence type="ECO:0000256" key="2">
    <source>
        <dbReference type="ARBA" id="ARBA00006991"/>
    </source>
</evidence>
<evidence type="ECO:0000256" key="10">
    <source>
        <dbReference type="ARBA" id="ARBA00023242"/>
    </source>
</evidence>
<dbReference type="GO" id="GO:0030674">
    <property type="term" value="F:protein-macromolecule adaptor activity"/>
    <property type="evidence" value="ECO:0007669"/>
    <property type="project" value="UniProtKB-ARBA"/>
</dbReference>
<dbReference type="STRING" id="151549.A0A4C1WYV6"/>
<protein>
    <submittedName>
        <fullName evidence="14">Zinc finger protein 808</fullName>
    </submittedName>
</protein>
<feature type="domain" description="C2H2-type" evidence="13">
    <location>
        <begin position="635"/>
        <end position="662"/>
    </location>
</feature>
<dbReference type="GO" id="GO:0005634">
    <property type="term" value="C:nucleus"/>
    <property type="evidence" value="ECO:0007669"/>
    <property type="project" value="UniProtKB-SubCell"/>
</dbReference>
<sequence length="886" mass="104323">MEEVSNMDVDPLSNPDTSQYQRYDNDYHEQNDNRGSSLKNQFFIKSEYCEQSNASTENENENQKANDDTSTEAENQNMSEQNIAQTVTELLSQNFNQTLHDMLPQFPFYGCAVCNISYLTLTDLDRHMAIHKDRITSWDLRQRAKEKKKYKVKRIKKEVEEPVDKQNDESVEQSSEEHSSKEKNADETLEKIFKCGVCYKQFALSYYLKLHVRSHTGEKPYTCAECGMSFITASKLGRHRKLHSMVKAECRICHKTFTRFEYLTKHFDKKHMEDKLEGEPYDYNAILPYLKELEEEMEKQKAEEQSSKPKAEDDWLMNTVPVKEELEVKIKVENIKAEPIDAEMPNSDHESFEVNFEPVKEEESDSDYFPEVSAATKSMETVSSPVKPKQRGRRKKSPVLENENQDREDKKELDFTMEGEVLKCKVCDKIIKTPSYMRIHLRTHTGERPYRCYICEKGFITSSKMHRHVLTHMEAWESGDAEEITVKVEVDWVNGNRNENEHAKENEAKTESNQSEGASQKVSKKKRKFLKKHIKLEKNQENKKRRKRPHACEFCHKRFLHLETLHVHRRMHRGEKQSFVCHFCLTKFEDEENLKIHLISHTGPKPYICTICGKRYKRKDTMIYHRRMHKMEKKFQCNVCNKSFVAPCKLQRHLLSHRPDKYVVRYECPVCAHIFNTKYHIEMHLTTHEKEGVILEENRGEILAMVLQNARKIQVPTKVDAPVPNFKDIMPSDERSRVCNICGEVFHHFFYLEEHLKTHGSKLELGKSEAQSKEDERRYKCTVCQKGFKLHYYLKLHSFTHTKEKPFICQQCGKGFITKGKLKRHLESHSGLKKYQCHICLKFFTRPSYLRIHVRTIHGRNDNSEFRHDIMSIPLASTCLSVLNQD</sequence>
<dbReference type="GO" id="GO:0008270">
    <property type="term" value="F:zinc ion binding"/>
    <property type="evidence" value="ECO:0007669"/>
    <property type="project" value="UniProtKB-KW"/>
</dbReference>